<dbReference type="RefSeq" id="WP_051870254.1">
    <property type="nucleotide sequence ID" value="NZ_KL575652.1"/>
</dbReference>
<dbReference type="PANTHER" id="PTHR31806">
    <property type="entry name" value="PURINE-CYTOSINE PERMEASE FCY2-RELATED"/>
    <property type="match status" value="1"/>
</dbReference>
<keyword evidence="5 9" id="KW-1133">Transmembrane helix</keyword>
<dbReference type="EMBL" id="LGUS01000001">
    <property type="protein sequence ID" value="KOG43569.1"/>
    <property type="molecule type" value="Genomic_DNA"/>
</dbReference>
<feature type="transmembrane region" description="Helical" evidence="9">
    <location>
        <begin position="416"/>
        <end position="435"/>
    </location>
</feature>
<feature type="transmembrane region" description="Helical" evidence="9">
    <location>
        <begin position="224"/>
        <end position="246"/>
    </location>
</feature>
<dbReference type="GO" id="GO:0022857">
    <property type="term" value="F:transmembrane transporter activity"/>
    <property type="evidence" value="ECO:0007669"/>
    <property type="project" value="InterPro"/>
</dbReference>
<sequence length="506" mass="52185">MADSADTTDRTGTTGGSPAGRQLQVETHGLDVIGDADRKGTPRTLFWPWFGANVSVLGLSYGAFVLGFGISFWQALVAGVIGIVFSFLLCGFVGVAGKRGSAPTMVLSRAAYGVRGNRLPSVVSWMLTVGWETVLCSLATLATATVFDRLGWGGGTGTKVVALVLVGALTVVGGVMGFDVIMRLQTVITVVTGVLTLVYVVLVADHVHWSTVSAVPAGSAQEFIGALVFMMTGFGLGWVNAAADYSRYLPRSSSSRGVVGWTTFGASVAPLLLLVFGLLLAGSSAGLETAVAADPIGALTTILPTWFLVPFAVVAVLGLVGGAVLDIYSSGLALLSAGLRVPRYLAALVDGVLMIAGSVYIVFVADDFLGQFMGFLTTLGVPIAAWCGVMLADLLLRRRDYDEGDLYRPGGRYGDLPATPLLLTLAATAAGWGLVTNSAANWLEWQGYLLGPLGLGGRSGSWAYANLGVLIALATGFLGTLALGRGRVRAQEGAPPSPGADAGTIA</sequence>
<evidence type="ECO:0000256" key="3">
    <source>
        <dbReference type="ARBA" id="ARBA00022448"/>
    </source>
</evidence>
<dbReference type="Pfam" id="PF02133">
    <property type="entry name" value="Transp_cyt_pur"/>
    <property type="match status" value="1"/>
</dbReference>
<accession>A0A0L8LZP9</accession>
<gene>
    <name evidence="10" type="ORF">ADK37_00035</name>
</gene>
<evidence type="ECO:0000256" key="6">
    <source>
        <dbReference type="ARBA" id="ARBA00023136"/>
    </source>
</evidence>
<dbReference type="AlphaFoldDB" id="A0A0L8LZP9"/>
<feature type="transmembrane region" description="Helical" evidence="9">
    <location>
        <begin position="462"/>
        <end position="483"/>
    </location>
</feature>
<comment type="caution">
    <text evidence="10">The sequence shown here is derived from an EMBL/GenBank/DDBJ whole genome shotgun (WGS) entry which is preliminary data.</text>
</comment>
<name>A0A0L8LZP9_9ACTN</name>
<dbReference type="PANTHER" id="PTHR31806:SF1">
    <property type="entry name" value="PURINE-CYTOSINE PERMEASE FCY2-RELATED"/>
    <property type="match status" value="1"/>
</dbReference>
<evidence type="ECO:0000313" key="11">
    <source>
        <dbReference type="Proteomes" id="UP000037251"/>
    </source>
</evidence>
<keyword evidence="11" id="KW-1185">Reference proteome</keyword>
<feature type="region of interest" description="Disordered" evidence="8">
    <location>
        <begin position="1"/>
        <end position="21"/>
    </location>
</feature>
<keyword evidence="3 7" id="KW-0813">Transport</keyword>
<feature type="transmembrane region" description="Helical" evidence="9">
    <location>
        <begin position="160"/>
        <end position="180"/>
    </location>
</feature>
<dbReference type="InterPro" id="IPR001248">
    <property type="entry name" value="Pur-cyt_permease"/>
</dbReference>
<feature type="transmembrane region" description="Helical" evidence="9">
    <location>
        <begin position="302"/>
        <end position="325"/>
    </location>
</feature>
<feature type="transmembrane region" description="Helical" evidence="9">
    <location>
        <begin position="345"/>
        <end position="365"/>
    </location>
</feature>
<dbReference type="InterPro" id="IPR026030">
    <property type="entry name" value="Pur-cyt_permease_Fcy2/21/22"/>
</dbReference>
<feature type="transmembrane region" description="Helical" evidence="9">
    <location>
        <begin position="371"/>
        <end position="396"/>
    </location>
</feature>
<dbReference type="PATRIC" id="fig|67356.5.peg.8"/>
<dbReference type="PIRSF" id="PIRSF002744">
    <property type="entry name" value="Pur-cyt_permease"/>
    <property type="match status" value="1"/>
</dbReference>
<evidence type="ECO:0000256" key="2">
    <source>
        <dbReference type="ARBA" id="ARBA00008974"/>
    </source>
</evidence>
<feature type="transmembrane region" description="Helical" evidence="9">
    <location>
        <begin position="46"/>
        <end position="70"/>
    </location>
</feature>
<protein>
    <submittedName>
        <fullName evidence="10">Allantoin permease</fullName>
    </submittedName>
</protein>
<evidence type="ECO:0000256" key="7">
    <source>
        <dbReference type="PIRNR" id="PIRNR002744"/>
    </source>
</evidence>
<organism evidence="10 11">
    <name type="scientific">Streptomyces resistomycificus</name>
    <dbReference type="NCBI Taxonomy" id="67356"/>
    <lineage>
        <taxon>Bacteria</taxon>
        <taxon>Bacillati</taxon>
        <taxon>Actinomycetota</taxon>
        <taxon>Actinomycetes</taxon>
        <taxon>Kitasatosporales</taxon>
        <taxon>Streptomycetaceae</taxon>
        <taxon>Streptomyces</taxon>
        <taxon>Streptomyces aurantiacus group</taxon>
    </lineage>
</organism>
<evidence type="ECO:0000256" key="8">
    <source>
        <dbReference type="SAM" id="MobiDB-lite"/>
    </source>
</evidence>
<proteinExistence type="inferred from homology"/>
<comment type="similarity">
    <text evidence="2 7">Belongs to the purine-cytosine permease (2.A.39) family.</text>
</comment>
<dbReference type="STRING" id="67356.AQJ84_08410"/>
<feature type="transmembrane region" description="Helical" evidence="9">
    <location>
        <begin position="76"/>
        <end position="97"/>
    </location>
</feature>
<comment type="subcellular location">
    <subcellularLocation>
        <location evidence="1">Membrane</location>
        <topology evidence="1">Multi-pass membrane protein</topology>
    </subcellularLocation>
</comment>
<reference evidence="11" key="1">
    <citation type="submission" date="2015-07" db="EMBL/GenBank/DDBJ databases">
        <authorList>
            <person name="Ju K.-S."/>
            <person name="Doroghazi J.R."/>
            <person name="Metcalf W.W."/>
        </authorList>
    </citation>
    <scope>NUCLEOTIDE SEQUENCE [LARGE SCALE GENOMIC DNA]</scope>
    <source>
        <strain evidence="11">NRRL 2290</strain>
    </source>
</reference>
<keyword evidence="4 9" id="KW-0812">Transmembrane</keyword>
<keyword evidence="6 7" id="KW-0472">Membrane</keyword>
<dbReference type="GO" id="GO:0005886">
    <property type="term" value="C:plasma membrane"/>
    <property type="evidence" value="ECO:0007669"/>
    <property type="project" value="TreeGrafter"/>
</dbReference>
<dbReference type="eggNOG" id="COG1457">
    <property type="taxonomic scope" value="Bacteria"/>
</dbReference>
<evidence type="ECO:0000256" key="4">
    <source>
        <dbReference type="ARBA" id="ARBA00022692"/>
    </source>
</evidence>
<feature type="transmembrane region" description="Helical" evidence="9">
    <location>
        <begin position="258"/>
        <end position="282"/>
    </location>
</feature>
<evidence type="ECO:0000256" key="1">
    <source>
        <dbReference type="ARBA" id="ARBA00004141"/>
    </source>
</evidence>
<evidence type="ECO:0000256" key="9">
    <source>
        <dbReference type="SAM" id="Phobius"/>
    </source>
</evidence>
<evidence type="ECO:0000313" key="10">
    <source>
        <dbReference type="EMBL" id="KOG43569.1"/>
    </source>
</evidence>
<evidence type="ECO:0000256" key="5">
    <source>
        <dbReference type="ARBA" id="ARBA00022989"/>
    </source>
</evidence>
<feature type="transmembrane region" description="Helical" evidence="9">
    <location>
        <begin position="118"/>
        <end position="140"/>
    </location>
</feature>
<feature type="transmembrane region" description="Helical" evidence="9">
    <location>
        <begin position="187"/>
        <end position="204"/>
    </location>
</feature>
<dbReference type="Gene3D" id="1.10.4160.10">
    <property type="entry name" value="Hydantoin permease"/>
    <property type="match status" value="1"/>
</dbReference>
<dbReference type="Proteomes" id="UP000037251">
    <property type="component" value="Unassembled WGS sequence"/>
</dbReference>